<organism evidence="4 5">
    <name type="scientific">Mucilaginibacter ximonensis</name>
    <dbReference type="NCBI Taxonomy" id="538021"/>
    <lineage>
        <taxon>Bacteria</taxon>
        <taxon>Pseudomonadati</taxon>
        <taxon>Bacteroidota</taxon>
        <taxon>Sphingobacteriia</taxon>
        <taxon>Sphingobacteriales</taxon>
        <taxon>Sphingobacteriaceae</taxon>
        <taxon>Mucilaginibacter</taxon>
    </lineage>
</organism>
<dbReference type="PANTHER" id="PTHR34106">
    <property type="entry name" value="GLYCOSIDASE"/>
    <property type="match status" value="1"/>
</dbReference>
<gene>
    <name evidence="4" type="ORF">ACFS5N_13805</name>
</gene>
<reference evidence="5" key="1">
    <citation type="journal article" date="2019" name="Int. J. Syst. Evol. Microbiol.">
        <title>The Global Catalogue of Microorganisms (GCM) 10K type strain sequencing project: providing services to taxonomists for standard genome sequencing and annotation.</title>
        <authorList>
            <consortium name="The Broad Institute Genomics Platform"/>
            <consortium name="The Broad Institute Genome Sequencing Center for Infectious Disease"/>
            <person name="Wu L."/>
            <person name="Ma J."/>
        </authorList>
    </citation>
    <scope>NUCLEOTIDE SEQUENCE [LARGE SCALE GENOMIC DNA]</scope>
    <source>
        <strain evidence="5">KCTC 22437</strain>
    </source>
</reference>
<evidence type="ECO:0000313" key="5">
    <source>
        <dbReference type="Proteomes" id="UP001597557"/>
    </source>
</evidence>
<keyword evidence="1" id="KW-0328">Glycosyltransferase</keyword>
<dbReference type="Gene3D" id="2.115.10.20">
    <property type="entry name" value="Glycosyl hydrolase domain, family 43"/>
    <property type="match status" value="1"/>
</dbReference>
<dbReference type="RefSeq" id="WP_377186519.1">
    <property type="nucleotide sequence ID" value="NZ_JBHUPD010000002.1"/>
</dbReference>
<name>A0ABW5YE18_9SPHI</name>
<evidence type="ECO:0000256" key="3">
    <source>
        <dbReference type="ARBA" id="ARBA00024356"/>
    </source>
</evidence>
<proteinExistence type="inferred from homology"/>
<evidence type="ECO:0000313" key="4">
    <source>
        <dbReference type="EMBL" id="MFD2873555.1"/>
    </source>
</evidence>
<dbReference type="InterPro" id="IPR023296">
    <property type="entry name" value="Glyco_hydro_beta-prop_sf"/>
</dbReference>
<dbReference type="Pfam" id="PF04041">
    <property type="entry name" value="Glyco_hydro_130"/>
    <property type="match status" value="1"/>
</dbReference>
<dbReference type="PIRSF" id="PIRSF016202">
    <property type="entry name" value="PH1107"/>
    <property type="match status" value="1"/>
</dbReference>
<protein>
    <submittedName>
        <fullName evidence="4">Glycoside hydrolase family 130 protein</fullName>
    </submittedName>
</protein>
<dbReference type="SUPFAM" id="SSF75005">
    <property type="entry name" value="Arabinanase/levansucrase/invertase"/>
    <property type="match status" value="1"/>
</dbReference>
<dbReference type="PANTHER" id="PTHR34106:SF5">
    <property type="entry name" value="GLYCOSIDASE"/>
    <property type="match status" value="1"/>
</dbReference>
<keyword evidence="2" id="KW-0808">Transferase</keyword>
<accession>A0ABW5YE18</accession>
<dbReference type="InterPro" id="IPR007184">
    <property type="entry name" value="Mannoside_phosphorylase"/>
</dbReference>
<keyword evidence="5" id="KW-1185">Reference proteome</keyword>
<evidence type="ECO:0000256" key="2">
    <source>
        <dbReference type="ARBA" id="ARBA00022679"/>
    </source>
</evidence>
<comment type="caution">
    <text evidence="4">The sequence shown here is derived from an EMBL/GenBank/DDBJ whole genome shotgun (WGS) entry which is preliminary data.</text>
</comment>
<dbReference type="Proteomes" id="UP001597557">
    <property type="component" value="Unassembled WGS sequence"/>
</dbReference>
<dbReference type="CDD" id="cd18612">
    <property type="entry name" value="GH130_Lin0857-like"/>
    <property type="match status" value="1"/>
</dbReference>
<comment type="similarity">
    <text evidence="3">Belongs to the glycosyl hydrolase 130 family.</text>
</comment>
<dbReference type="EMBL" id="JBHUPD010000002">
    <property type="protein sequence ID" value="MFD2873555.1"/>
    <property type="molecule type" value="Genomic_DNA"/>
</dbReference>
<sequence>MKDIAQRFPENPLLSPIDLKASEDGLQIICLLNPGVFTFEGKTWLIVRVAENAIQKEGSIFFPVLNELGKTEIVELPSEHPELITTDPRVIRYMGLDYLTTLSHLRLLCSDDGIHFYEPEGYPPLFGKGNLQSFGIEDCRVTFLEDKYYLTFTAVSGNGVGVGMRTTTDWKTFQDHGMIIPPHNKDCTIFEEKINGLYYCLHRPSSVDIGGNYIWLAESPDGLHWGNHKCIIKTRKDNWDSQRVGAGAAPIKTEKGWLEIYHGANKEHQYCLGAFLMDLNDPSKVLARTDAPIMKPTEPYELSGFFGNVVFTNGHIVDGDTVTIYYGASDEFVCGAKFSIREILGALIYN</sequence>
<dbReference type="GO" id="GO:0016787">
    <property type="term" value="F:hydrolase activity"/>
    <property type="evidence" value="ECO:0007669"/>
    <property type="project" value="UniProtKB-KW"/>
</dbReference>
<evidence type="ECO:0000256" key="1">
    <source>
        <dbReference type="ARBA" id="ARBA00022676"/>
    </source>
</evidence>
<keyword evidence="4" id="KW-0378">Hydrolase</keyword>